<dbReference type="SUPFAM" id="SSF52540">
    <property type="entry name" value="P-loop containing nucleoside triphosphate hydrolases"/>
    <property type="match status" value="1"/>
</dbReference>
<dbReference type="EMBL" id="DS178283">
    <property type="protein sequence ID" value="EFP82689.2"/>
    <property type="molecule type" value="Genomic_DNA"/>
</dbReference>
<dbReference type="PANTHER" id="PTHR13710:SF105">
    <property type="entry name" value="ATP-DEPENDENT DNA HELICASE Q1"/>
    <property type="match status" value="1"/>
</dbReference>
<dbReference type="Gene3D" id="3.40.50.300">
    <property type="entry name" value="P-loop containing nucleotide triphosphate hydrolases"/>
    <property type="match status" value="2"/>
</dbReference>
<reference evidence="12" key="2">
    <citation type="journal article" date="2011" name="Proc. Natl. Acad. Sci. U.S.A.">
        <title>Obligate biotrophy features unraveled by the genomic analysis of rust fungi.</title>
        <authorList>
            <person name="Duplessis S."/>
            <person name="Cuomo C.A."/>
            <person name="Lin Y.-C."/>
            <person name="Aerts A."/>
            <person name="Tisserant E."/>
            <person name="Veneault-Fourrey C."/>
            <person name="Joly D.L."/>
            <person name="Hacquard S."/>
            <person name="Amselem J."/>
            <person name="Cantarel B.L."/>
            <person name="Chiu R."/>
            <person name="Coutinho P.M."/>
            <person name="Feau N."/>
            <person name="Field M."/>
            <person name="Frey P."/>
            <person name="Gelhaye E."/>
            <person name="Goldberg J."/>
            <person name="Grabherr M.G."/>
            <person name="Kodira C.D."/>
            <person name="Kohler A."/>
            <person name="Kuees U."/>
            <person name="Lindquist E.A."/>
            <person name="Lucas S.M."/>
            <person name="Mago R."/>
            <person name="Mauceli E."/>
            <person name="Morin E."/>
            <person name="Murat C."/>
            <person name="Pangilinan J.L."/>
            <person name="Park R."/>
            <person name="Pearson M."/>
            <person name="Quesneville H."/>
            <person name="Rouhier N."/>
            <person name="Sakthikumar S."/>
            <person name="Salamov A.A."/>
            <person name="Schmutz J."/>
            <person name="Selles B."/>
            <person name="Shapiro H."/>
            <person name="Tanguay P."/>
            <person name="Tuskan G.A."/>
            <person name="Henrissat B."/>
            <person name="Van de Peer Y."/>
            <person name="Rouze P."/>
            <person name="Ellis J.G."/>
            <person name="Dodds P.N."/>
            <person name="Schein J.E."/>
            <person name="Zhong S."/>
            <person name="Hamelin R.C."/>
            <person name="Grigoriev I.V."/>
            <person name="Szabo L.J."/>
            <person name="Martin F."/>
        </authorList>
    </citation>
    <scope>NUCLEOTIDE SEQUENCE [LARGE SCALE GENOMIC DNA]</scope>
    <source>
        <strain evidence="12">CRL 75-36-700-3 / race SCCL</strain>
    </source>
</reference>
<dbReference type="SMART" id="SM00487">
    <property type="entry name" value="DEXDc"/>
    <property type="match status" value="1"/>
</dbReference>
<evidence type="ECO:0000256" key="7">
    <source>
        <dbReference type="ARBA" id="ARBA00034808"/>
    </source>
</evidence>
<dbReference type="GO" id="GO:0005694">
    <property type="term" value="C:chromosome"/>
    <property type="evidence" value="ECO:0000318"/>
    <property type="project" value="GO_Central"/>
</dbReference>
<keyword evidence="2" id="KW-0547">Nucleotide-binding</keyword>
<dbReference type="Pfam" id="PF00271">
    <property type="entry name" value="Helicase_C"/>
    <property type="match status" value="1"/>
</dbReference>
<dbReference type="GO" id="GO:0000724">
    <property type="term" value="P:double-strand break repair via homologous recombination"/>
    <property type="evidence" value="ECO:0000318"/>
    <property type="project" value="GO_Central"/>
</dbReference>
<evidence type="ECO:0000256" key="4">
    <source>
        <dbReference type="ARBA" id="ARBA00023125"/>
    </source>
</evidence>
<feature type="domain" description="Helicase C-terminal" evidence="10">
    <location>
        <begin position="293"/>
        <end position="442"/>
    </location>
</feature>
<evidence type="ECO:0000313" key="11">
    <source>
        <dbReference type="EMBL" id="EFP82689.2"/>
    </source>
</evidence>
<comment type="catalytic activity">
    <reaction evidence="6">
        <text>Couples ATP hydrolysis with the unwinding of duplex DNA by translocating in the 3'-5' direction.</text>
        <dbReference type="EC" id="5.6.2.4"/>
    </reaction>
</comment>
<name>E3KEF6_PUCGT</name>
<comment type="similarity">
    <text evidence="1">Belongs to the helicase family. RecQ subfamily.</text>
</comment>
<evidence type="ECO:0000256" key="8">
    <source>
        <dbReference type="SAM" id="MobiDB-lite"/>
    </source>
</evidence>
<proteinExistence type="inferred from homology"/>
<gene>
    <name evidence="11" type="ORF">PGTG_08885</name>
</gene>
<accession>E3KEF6</accession>
<dbReference type="GO" id="GO:0003677">
    <property type="term" value="F:DNA binding"/>
    <property type="evidence" value="ECO:0007669"/>
    <property type="project" value="UniProtKB-KW"/>
</dbReference>
<evidence type="ECO:0000256" key="2">
    <source>
        <dbReference type="ARBA" id="ARBA00022741"/>
    </source>
</evidence>
<dbReference type="InterPro" id="IPR011545">
    <property type="entry name" value="DEAD/DEAH_box_helicase_dom"/>
</dbReference>
<feature type="region of interest" description="Disordered" evidence="8">
    <location>
        <begin position="1"/>
        <end position="37"/>
    </location>
</feature>
<dbReference type="GO" id="GO:0009378">
    <property type="term" value="F:four-way junction helicase activity"/>
    <property type="evidence" value="ECO:0000318"/>
    <property type="project" value="GO_Central"/>
</dbReference>
<protein>
    <recommendedName>
        <fullName evidence="7">DNA 3'-5' helicase</fullName>
        <ecNumber evidence="7">5.6.2.4</ecNumber>
    </recommendedName>
</protein>
<dbReference type="InterPro" id="IPR001650">
    <property type="entry name" value="Helicase_C-like"/>
</dbReference>
<evidence type="ECO:0000259" key="10">
    <source>
        <dbReference type="PROSITE" id="PS51194"/>
    </source>
</evidence>
<dbReference type="SMART" id="SM00490">
    <property type="entry name" value="HELICc"/>
    <property type="match status" value="1"/>
</dbReference>
<dbReference type="GeneID" id="10530072"/>
<dbReference type="InterPro" id="IPR027417">
    <property type="entry name" value="P-loop_NTPase"/>
</dbReference>
<keyword evidence="4" id="KW-0238">DNA-binding</keyword>
<dbReference type="PROSITE" id="PS51192">
    <property type="entry name" value="HELICASE_ATP_BIND_1"/>
    <property type="match status" value="1"/>
</dbReference>
<dbReference type="Proteomes" id="UP000008783">
    <property type="component" value="Unassembled WGS sequence"/>
</dbReference>
<dbReference type="GO" id="GO:0005737">
    <property type="term" value="C:cytoplasm"/>
    <property type="evidence" value="ECO:0000318"/>
    <property type="project" value="GO_Central"/>
</dbReference>
<dbReference type="Pfam" id="PF00270">
    <property type="entry name" value="DEAD"/>
    <property type="match status" value="1"/>
</dbReference>
<dbReference type="PANTHER" id="PTHR13710">
    <property type="entry name" value="DNA HELICASE RECQ FAMILY MEMBER"/>
    <property type="match status" value="1"/>
</dbReference>
<dbReference type="AlphaFoldDB" id="E3KEF6"/>
<dbReference type="InterPro" id="IPR014001">
    <property type="entry name" value="Helicase_ATP-bd"/>
</dbReference>
<dbReference type="VEuPathDB" id="FungiDB:PGTG_08885"/>
<dbReference type="PROSITE" id="PS51194">
    <property type="entry name" value="HELICASE_CTER"/>
    <property type="match status" value="1"/>
</dbReference>
<dbReference type="RefSeq" id="XP_003327108.2">
    <property type="nucleotide sequence ID" value="XM_003327060.2"/>
</dbReference>
<evidence type="ECO:0000313" key="12">
    <source>
        <dbReference type="Proteomes" id="UP000008783"/>
    </source>
</evidence>
<evidence type="ECO:0000256" key="6">
    <source>
        <dbReference type="ARBA" id="ARBA00034617"/>
    </source>
</evidence>
<keyword evidence="5" id="KW-0413">Isomerase</keyword>
<dbReference type="OrthoDB" id="2499463at2759"/>
<dbReference type="InParanoid" id="E3KEF6"/>
<keyword evidence="12" id="KW-1185">Reference proteome</keyword>
<feature type="domain" description="Helicase ATP-binding" evidence="9">
    <location>
        <begin position="85"/>
        <end position="277"/>
    </location>
</feature>
<dbReference type="GO" id="GO:0043138">
    <property type="term" value="F:3'-5' DNA helicase activity"/>
    <property type="evidence" value="ECO:0000318"/>
    <property type="project" value="GO_Central"/>
</dbReference>
<evidence type="ECO:0000256" key="1">
    <source>
        <dbReference type="ARBA" id="ARBA00005446"/>
    </source>
</evidence>
<dbReference type="KEGG" id="pgr:PGTG_08885"/>
<evidence type="ECO:0000259" key="9">
    <source>
        <dbReference type="PROSITE" id="PS51192"/>
    </source>
</evidence>
<organism evidence="11 12">
    <name type="scientific">Puccinia graminis f. sp. tritici (strain CRL 75-36-700-3 / race SCCL)</name>
    <name type="common">Black stem rust fungus</name>
    <dbReference type="NCBI Taxonomy" id="418459"/>
    <lineage>
        <taxon>Eukaryota</taxon>
        <taxon>Fungi</taxon>
        <taxon>Dikarya</taxon>
        <taxon>Basidiomycota</taxon>
        <taxon>Pucciniomycotina</taxon>
        <taxon>Pucciniomycetes</taxon>
        <taxon>Pucciniales</taxon>
        <taxon>Pucciniaceae</taxon>
        <taxon>Puccinia</taxon>
    </lineage>
</organism>
<sequence>MAITRKEKHRTKAHPTSPTIKATENKPKPANAKPIRHTPKQLNTGVTICKKLLKANDDELKKEIASRAKNFYNGEEAKALQIDVVTNLAQGRNTFLLAGTGYGKSRISEMYFKLLPQNTKPVILVLNPLDALGDNQVAEKQGKFSAINLTKLTFNKQVADEIQQGDYNFVYLSPEIFLNNKLWDTVYFSTEFQQRLALVVVDEAHMIYLWGLVQSNGRRVNAVFIRLEDIGIFRPSYGKLALHLQCRNKAPILMLSATCELSRKEIRIIRIKMNFSLRSNLDLLNVFPTKKKLSDDDLVPTLIYSGTRARTLTVLQVLDMARGTPQNCLDPNNTLARRFHACTGDKDKVDVVEGFSKGQFPIISSTMALGLSQNWKRVRCVIHMGRADPANIMQMIGRCGRDGKDGLAILFVEGNRKGGKNSIDDVVVQAVVRNKTAKTPTL</sequence>
<dbReference type="EC" id="5.6.2.4" evidence="7"/>
<dbReference type="GO" id="GO:0006260">
    <property type="term" value="P:DNA replication"/>
    <property type="evidence" value="ECO:0000318"/>
    <property type="project" value="GO_Central"/>
</dbReference>
<evidence type="ECO:0000256" key="3">
    <source>
        <dbReference type="ARBA" id="ARBA00022840"/>
    </source>
</evidence>
<keyword evidence="3" id="KW-0067">ATP-binding</keyword>
<reference key="1">
    <citation type="submission" date="2007-01" db="EMBL/GenBank/DDBJ databases">
        <title>The Genome Sequence of Puccinia graminis f. sp. tritici Strain CRL 75-36-700-3.</title>
        <authorList>
            <consortium name="The Broad Institute Genome Sequencing Platform"/>
            <person name="Birren B."/>
            <person name="Lander E."/>
            <person name="Galagan J."/>
            <person name="Nusbaum C."/>
            <person name="Devon K."/>
            <person name="Cuomo C."/>
            <person name="Jaffe D."/>
            <person name="Butler J."/>
            <person name="Alvarez P."/>
            <person name="Gnerre S."/>
            <person name="Grabherr M."/>
            <person name="Mauceli E."/>
            <person name="Brockman W."/>
            <person name="Young S."/>
            <person name="LaButti K."/>
            <person name="Sykes S."/>
            <person name="DeCaprio D."/>
            <person name="Crawford M."/>
            <person name="Koehrsen M."/>
            <person name="Engels R."/>
            <person name="Montgomery P."/>
            <person name="Pearson M."/>
            <person name="Howarth C."/>
            <person name="Larson L."/>
            <person name="White J."/>
            <person name="Zeng Q."/>
            <person name="Kodira C."/>
            <person name="Yandava C."/>
            <person name="Alvarado L."/>
            <person name="O'Leary S."/>
            <person name="Szabo L."/>
            <person name="Dean R."/>
            <person name="Schein J."/>
        </authorList>
    </citation>
    <scope>NUCLEOTIDE SEQUENCE</scope>
    <source>
        <strain>CRL 75-36-700-3</strain>
    </source>
</reference>
<dbReference type="HOGENOM" id="CLU_011478_0_1_1"/>
<feature type="compositionally biased region" description="Basic residues" evidence="8">
    <location>
        <begin position="1"/>
        <end position="13"/>
    </location>
</feature>
<dbReference type="STRING" id="418459.E3KEF6"/>
<evidence type="ECO:0000256" key="5">
    <source>
        <dbReference type="ARBA" id="ARBA00023235"/>
    </source>
</evidence>
<dbReference type="GO" id="GO:0005524">
    <property type="term" value="F:ATP binding"/>
    <property type="evidence" value="ECO:0007669"/>
    <property type="project" value="UniProtKB-KW"/>
</dbReference>
<dbReference type="eggNOG" id="KOG0351">
    <property type="taxonomic scope" value="Eukaryota"/>
</dbReference>